<protein>
    <submittedName>
        <fullName evidence="6">SH3 domain-containing protein</fullName>
    </submittedName>
</protein>
<dbReference type="PIRSF" id="PIRSF006158">
    <property type="entry name" value="UCP006158_SH3"/>
    <property type="match status" value="1"/>
</dbReference>
<dbReference type="SMART" id="SM00287">
    <property type="entry name" value="SH3b"/>
    <property type="match status" value="1"/>
</dbReference>
<dbReference type="Proteomes" id="UP000241426">
    <property type="component" value="Unassembled WGS sequence"/>
</dbReference>
<evidence type="ECO:0000256" key="1">
    <source>
        <dbReference type="ARBA" id="ARBA00004167"/>
    </source>
</evidence>
<evidence type="ECO:0000256" key="3">
    <source>
        <dbReference type="ARBA" id="ARBA00022729"/>
    </source>
</evidence>
<keyword evidence="3" id="KW-0732">Signal</keyword>
<sequence length="203" mass="22876">MKYLISFFLFCCTLISPIANAEQAHYISDNLFTYLLKGPGNQYRIVGSVNAGSPVTVLETNKNYSHITDDRGRSGWVESKFLSTDVALKERLPVLEAELTTVKAQLAEALTSNNAQNSELNKTLVQRNSQINQFETRNNQLQNELTIAQDEVRTLRAKIDTQKDDLLMRWFTYGGLVAGAGLLFGLLLPHITPRRRKRTNGWA</sequence>
<evidence type="ECO:0000313" key="6">
    <source>
        <dbReference type="EMBL" id="PSU94109.1"/>
    </source>
</evidence>
<name>A0A0B7JGG4_9GAMM</name>
<accession>A0A0B7JGG4</accession>
<dbReference type="RefSeq" id="WP_036796140.1">
    <property type="nucleotide sequence ID" value="NZ_LN794352.1"/>
</dbReference>
<dbReference type="GO" id="GO:0016020">
    <property type="term" value="C:membrane"/>
    <property type="evidence" value="ECO:0007669"/>
    <property type="project" value="UniProtKB-SubCell"/>
</dbReference>
<dbReference type="PROSITE" id="PS51781">
    <property type="entry name" value="SH3B"/>
    <property type="match status" value="1"/>
</dbReference>
<evidence type="ECO:0000256" key="4">
    <source>
        <dbReference type="ARBA" id="ARBA00022989"/>
    </source>
</evidence>
<dbReference type="InterPro" id="IPR003646">
    <property type="entry name" value="SH3-like_bac-type"/>
</dbReference>
<keyword evidence="4" id="KW-1133">Transmembrane helix</keyword>
<comment type="subcellular location">
    <subcellularLocation>
        <location evidence="1">Membrane</location>
        <topology evidence="1">Single-pass membrane protein</topology>
    </subcellularLocation>
</comment>
<evidence type="ECO:0000256" key="2">
    <source>
        <dbReference type="ARBA" id="ARBA00022692"/>
    </source>
</evidence>
<proteinExistence type="predicted"/>
<keyword evidence="2" id="KW-0812">Transmembrane</keyword>
<dbReference type="Pfam" id="PF08239">
    <property type="entry name" value="SH3_3"/>
    <property type="match status" value="1"/>
</dbReference>
<gene>
    <name evidence="6" type="ORF">C9J27_20060</name>
</gene>
<comment type="caution">
    <text evidence="6">The sequence shown here is derived from an EMBL/GenBank/DDBJ whole genome shotgun (WGS) entry which is preliminary data.</text>
</comment>
<evidence type="ECO:0000313" key="7">
    <source>
        <dbReference type="Proteomes" id="UP000241426"/>
    </source>
</evidence>
<accession>A0A2T3KD21</accession>
<dbReference type="InterPro" id="IPR016476">
    <property type="entry name" value="SH3_dom_pro"/>
</dbReference>
<keyword evidence="5" id="KW-0472">Membrane</keyword>
<evidence type="ECO:0000256" key="5">
    <source>
        <dbReference type="ARBA" id="ARBA00023136"/>
    </source>
</evidence>
<dbReference type="Gene3D" id="2.30.30.40">
    <property type="entry name" value="SH3 Domains"/>
    <property type="match status" value="1"/>
</dbReference>
<dbReference type="AlphaFoldDB" id="A0A0B7JGG4"/>
<dbReference type="NCBIfam" id="TIGR04211">
    <property type="entry name" value="SH3_and_anchor"/>
    <property type="match status" value="1"/>
</dbReference>
<organism evidence="6 7">
    <name type="scientific">Photobacterium kishitanii</name>
    <dbReference type="NCBI Taxonomy" id="318456"/>
    <lineage>
        <taxon>Bacteria</taxon>
        <taxon>Pseudomonadati</taxon>
        <taxon>Pseudomonadota</taxon>
        <taxon>Gammaproteobacteria</taxon>
        <taxon>Vibrionales</taxon>
        <taxon>Vibrionaceae</taxon>
        <taxon>Photobacterium</taxon>
    </lineage>
</organism>
<dbReference type="eggNOG" id="COG4991">
    <property type="taxonomic scope" value="Bacteria"/>
</dbReference>
<reference evidence="6 7" key="1">
    <citation type="submission" date="2018-01" db="EMBL/GenBank/DDBJ databases">
        <title>Whole genome sequencing of Histamine producing bacteria.</title>
        <authorList>
            <person name="Butler K."/>
        </authorList>
    </citation>
    <scope>NUCLEOTIDE SEQUENCE [LARGE SCALE GENOMIC DNA]</scope>
    <source>
        <strain evidence="6 7">FS-7.2</strain>
    </source>
</reference>
<dbReference type="EMBL" id="PYNF01000025">
    <property type="protein sequence ID" value="PSU94109.1"/>
    <property type="molecule type" value="Genomic_DNA"/>
</dbReference>
<dbReference type="GeneID" id="29943096"/>